<evidence type="ECO:0000313" key="2">
    <source>
        <dbReference type="EMBL" id="GBP07882.1"/>
    </source>
</evidence>
<dbReference type="Proteomes" id="UP000299102">
    <property type="component" value="Unassembled WGS sequence"/>
</dbReference>
<proteinExistence type="predicted"/>
<keyword evidence="3" id="KW-1185">Reference proteome</keyword>
<organism evidence="2 3">
    <name type="scientific">Eumeta variegata</name>
    <name type="common">Bagworm moth</name>
    <name type="synonym">Eumeta japonica</name>
    <dbReference type="NCBI Taxonomy" id="151549"/>
    <lineage>
        <taxon>Eukaryota</taxon>
        <taxon>Metazoa</taxon>
        <taxon>Ecdysozoa</taxon>
        <taxon>Arthropoda</taxon>
        <taxon>Hexapoda</taxon>
        <taxon>Insecta</taxon>
        <taxon>Pterygota</taxon>
        <taxon>Neoptera</taxon>
        <taxon>Endopterygota</taxon>
        <taxon>Lepidoptera</taxon>
        <taxon>Glossata</taxon>
        <taxon>Ditrysia</taxon>
        <taxon>Tineoidea</taxon>
        <taxon>Psychidae</taxon>
        <taxon>Oiketicinae</taxon>
        <taxon>Eumeta</taxon>
    </lineage>
</organism>
<keyword evidence="1" id="KW-0732">Signal</keyword>
<evidence type="ECO:0000313" key="3">
    <source>
        <dbReference type="Proteomes" id="UP000299102"/>
    </source>
</evidence>
<name>A0A4C1T079_EUMVA</name>
<gene>
    <name evidence="2" type="ORF">EVAR_78050_1</name>
</gene>
<dbReference type="STRING" id="151549.A0A4C1T079"/>
<dbReference type="EMBL" id="BGZK01000028">
    <property type="protein sequence ID" value="GBP07882.1"/>
    <property type="molecule type" value="Genomic_DNA"/>
</dbReference>
<protein>
    <submittedName>
        <fullName evidence="2">Uncharacterized protein</fullName>
    </submittedName>
</protein>
<feature type="chain" id="PRO_5020032621" evidence="1">
    <location>
        <begin position="33"/>
        <end position="158"/>
    </location>
</feature>
<dbReference type="PANTHER" id="PTHR37612">
    <property type="entry name" value="FIBROIN HEAVY CHAIN FIB-H LIKE PROTEIN"/>
    <property type="match status" value="1"/>
</dbReference>
<sequence>MRRHHSPQTSAAANMRTFICFMLFVFVTLCSAAPLEPTAAKTATADASDTEDLEGQHTFGLFHKLLGSCCNNGGNRIDLGNFGSGNGAGYGSGSGGGYGAGYGVGFGSGSGGGYGSGYGVGFGSGSGGGYGSGYGVGYGSGSGGGVGFGFGAGFGSGK</sequence>
<dbReference type="PANTHER" id="PTHR37612:SF20">
    <property type="entry name" value="PER-HEXAMER REPEAT PROTEIN 5-RELATED"/>
    <property type="match status" value="1"/>
</dbReference>
<evidence type="ECO:0000256" key="1">
    <source>
        <dbReference type="SAM" id="SignalP"/>
    </source>
</evidence>
<dbReference type="InterPro" id="IPR052258">
    <property type="entry name" value="Diverse_Func_Domain-Protein"/>
</dbReference>
<dbReference type="AlphaFoldDB" id="A0A4C1T079"/>
<reference evidence="2 3" key="1">
    <citation type="journal article" date="2019" name="Commun. Biol.">
        <title>The bagworm genome reveals a unique fibroin gene that provides high tensile strength.</title>
        <authorList>
            <person name="Kono N."/>
            <person name="Nakamura H."/>
            <person name="Ohtoshi R."/>
            <person name="Tomita M."/>
            <person name="Numata K."/>
            <person name="Arakawa K."/>
        </authorList>
    </citation>
    <scope>NUCLEOTIDE SEQUENCE [LARGE SCALE GENOMIC DNA]</scope>
</reference>
<feature type="signal peptide" evidence="1">
    <location>
        <begin position="1"/>
        <end position="32"/>
    </location>
</feature>
<accession>A0A4C1T079</accession>
<comment type="caution">
    <text evidence="2">The sequence shown here is derived from an EMBL/GenBank/DDBJ whole genome shotgun (WGS) entry which is preliminary data.</text>
</comment>